<dbReference type="AlphaFoldDB" id="A0A9P6CFW9"/>
<keyword evidence="3" id="KW-1185">Reference proteome</keyword>
<reference evidence="2" key="1">
    <citation type="submission" date="2020-11" db="EMBL/GenBank/DDBJ databases">
        <authorList>
            <consortium name="DOE Joint Genome Institute"/>
            <person name="Ahrendt S."/>
            <person name="Riley R."/>
            <person name="Andreopoulos W."/>
            <person name="Labutti K."/>
            <person name="Pangilinan J."/>
            <person name="Ruiz-Duenas F.J."/>
            <person name="Barrasa J.M."/>
            <person name="Sanchez-Garcia M."/>
            <person name="Camarero S."/>
            <person name="Miyauchi S."/>
            <person name="Serrano A."/>
            <person name="Linde D."/>
            <person name="Babiker R."/>
            <person name="Drula E."/>
            <person name="Ayuso-Fernandez I."/>
            <person name="Pacheco R."/>
            <person name="Padilla G."/>
            <person name="Ferreira P."/>
            <person name="Barriuso J."/>
            <person name="Kellner H."/>
            <person name="Castanera R."/>
            <person name="Alfaro M."/>
            <person name="Ramirez L."/>
            <person name="Pisabarro A.G."/>
            <person name="Kuo A."/>
            <person name="Tritt A."/>
            <person name="Lipzen A."/>
            <person name="He G."/>
            <person name="Yan M."/>
            <person name="Ng V."/>
            <person name="Cullen D."/>
            <person name="Martin F."/>
            <person name="Rosso M.-N."/>
            <person name="Henrissat B."/>
            <person name="Hibbett D."/>
            <person name="Martinez A.T."/>
            <person name="Grigoriev I.V."/>
        </authorList>
    </citation>
    <scope>NUCLEOTIDE SEQUENCE</scope>
    <source>
        <strain evidence="2">CBS 247.69</strain>
    </source>
</reference>
<name>A0A9P6CFW9_9AGAR</name>
<dbReference type="Proteomes" id="UP000807353">
    <property type="component" value="Unassembled WGS sequence"/>
</dbReference>
<feature type="chain" id="PRO_5040246324" evidence="1">
    <location>
        <begin position="21"/>
        <end position="125"/>
    </location>
</feature>
<protein>
    <submittedName>
        <fullName evidence="2">Uncharacterized protein</fullName>
    </submittedName>
</protein>
<keyword evidence="1" id="KW-0732">Signal</keyword>
<comment type="caution">
    <text evidence="2">The sequence shown here is derived from an EMBL/GenBank/DDBJ whole genome shotgun (WGS) entry which is preliminary data.</text>
</comment>
<accession>A0A9P6CFW9</accession>
<sequence length="125" mass="12917">MLFNVSKVFATLAAIAVVTASPAKHDKTTACSFVLHPEGPFDSSELLGEFNYAIGRTLAMTVPGQIVIGGNSTWVDNGDNSFDVQKTVGVIGQASSTTAATVTGWAGTALVGTTTNWFVDSVSCV</sequence>
<gene>
    <name evidence="2" type="ORF">BDZ94DRAFT_1265490</name>
</gene>
<proteinExistence type="predicted"/>
<evidence type="ECO:0000313" key="3">
    <source>
        <dbReference type="Proteomes" id="UP000807353"/>
    </source>
</evidence>
<evidence type="ECO:0000313" key="2">
    <source>
        <dbReference type="EMBL" id="KAF9460630.1"/>
    </source>
</evidence>
<feature type="signal peptide" evidence="1">
    <location>
        <begin position="1"/>
        <end position="20"/>
    </location>
</feature>
<organism evidence="2 3">
    <name type="scientific">Collybia nuda</name>
    <dbReference type="NCBI Taxonomy" id="64659"/>
    <lineage>
        <taxon>Eukaryota</taxon>
        <taxon>Fungi</taxon>
        <taxon>Dikarya</taxon>
        <taxon>Basidiomycota</taxon>
        <taxon>Agaricomycotina</taxon>
        <taxon>Agaricomycetes</taxon>
        <taxon>Agaricomycetidae</taxon>
        <taxon>Agaricales</taxon>
        <taxon>Tricholomatineae</taxon>
        <taxon>Clitocybaceae</taxon>
        <taxon>Collybia</taxon>
    </lineage>
</organism>
<dbReference type="EMBL" id="MU150295">
    <property type="protein sequence ID" value="KAF9460630.1"/>
    <property type="molecule type" value="Genomic_DNA"/>
</dbReference>
<evidence type="ECO:0000256" key="1">
    <source>
        <dbReference type="SAM" id="SignalP"/>
    </source>
</evidence>